<accession>A0AA86Q8A7</accession>
<proteinExistence type="predicted"/>
<dbReference type="EMBL" id="CAXDID020000575">
    <property type="protein sequence ID" value="CAL6103977.1"/>
    <property type="molecule type" value="Genomic_DNA"/>
</dbReference>
<name>A0AA86Q8A7_9EUKA</name>
<evidence type="ECO:0000313" key="3">
    <source>
        <dbReference type="Proteomes" id="UP001642409"/>
    </source>
</evidence>
<organism evidence="1">
    <name type="scientific">Hexamita inflata</name>
    <dbReference type="NCBI Taxonomy" id="28002"/>
    <lineage>
        <taxon>Eukaryota</taxon>
        <taxon>Metamonada</taxon>
        <taxon>Diplomonadida</taxon>
        <taxon>Hexamitidae</taxon>
        <taxon>Hexamitinae</taxon>
        <taxon>Hexamita</taxon>
    </lineage>
</organism>
<protein>
    <submittedName>
        <fullName evidence="2">Hypothetical_protein</fullName>
    </submittedName>
</protein>
<evidence type="ECO:0000313" key="1">
    <source>
        <dbReference type="EMBL" id="CAI9947914.1"/>
    </source>
</evidence>
<dbReference type="AlphaFoldDB" id="A0AA86Q8A7"/>
<evidence type="ECO:0000313" key="2">
    <source>
        <dbReference type="EMBL" id="CAL6103977.1"/>
    </source>
</evidence>
<comment type="caution">
    <text evidence="1">The sequence shown here is derived from an EMBL/GenBank/DDBJ whole genome shotgun (WGS) entry which is preliminary data.</text>
</comment>
<reference evidence="1" key="1">
    <citation type="submission" date="2023-06" db="EMBL/GenBank/DDBJ databases">
        <authorList>
            <person name="Kurt Z."/>
        </authorList>
    </citation>
    <scope>NUCLEOTIDE SEQUENCE</scope>
</reference>
<dbReference type="EMBL" id="CATOUU010000783">
    <property type="protein sequence ID" value="CAI9947914.1"/>
    <property type="molecule type" value="Genomic_DNA"/>
</dbReference>
<reference evidence="2 3" key="2">
    <citation type="submission" date="2024-07" db="EMBL/GenBank/DDBJ databases">
        <authorList>
            <person name="Akdeniz Z."/>
        </authorList>
    </citation>
    <scope>NUCLEOTIDE SEQUENCE [LARGE SCALE GENOMIC DNA]</scope>
</reference>
<dbReference type="Proteomes" id="UP001642409">
    <property type="component" value="Unassembled WGS sequence"/>
</dbReference>
<keyword evidence="3" id="KW-1185">Reference proteome</keyword>
<gene>
    <name evidence="1" type="ORF">HINF_LOCUS35559</name>
    <name evidence="2" type="ORF">HINF_LOCUS72464</name>
</gene>
<sequence length="132" mass="15427">MLNDFESLPKENIKFSFTIKLKENENIDCSSFIYKALELINKNEFEESIMKIIVSINGSNIHYIMIDNIDNLNDINQTMCIAKADSKVNFEVEIGGPELINNLTIQYYSHYFHCNMQNSDQVRRKFQKTFLG</sequence>